<proteinExistence type="predicted"/>
<dbReference type="GO" id="GO:0016757">
    <property type="term" value="F:glycosyltransferase activity"/>
    <property type="evidence" value="ECO:0007669"/>
    <property type="project" value="UniProtKB-KW"/>
</dbReference>
<dbReference type="InterPro" id="IPR050321">
    <property type="entry name" value="Glycosyltr_2/OpgH_subfam"/>
</dbReference>
<dbReference type="GO" id="GO:0016020">
    <property type="term" value="C:membrane"/>
    <property type="evidence" value="ECO:0007669"/>
    <property type="project" value="UniProtKB-SubCell"/>
</dbReference>
<dbReference type="InterPro" id="IPR037257">
    <property type="entry name" value="T2SS_E_N_sf"/>
</dbReference>
<dbReference type="PANTHER" id="PTHR43867:SF2">
    <property type="entry name" value="CELLULOSE SYNTHASE CATALYTIC SUBUNIT A [UDP-FORMING]"/>
    <property type="match status" value="1"/>
</dbReference>
<evidence type="ECO:0000256" key="5">
    <source>
        <dbReference type="ARBA" id="ARBA00022989"/>
    </source>
</evidence>
<dbReference type="InterPro" id="IPR001173">
    <property type="entry name" value="Glyco_trans_2-like"/>
</dbReference>
<keyword evidence="3 10" id="KW-0808">Transferase</keyword>
<dbReference type="SUPFAM" id="SSF53448">
    <property type="entry name" value="Nucleotide-diphospho-sugar transferases"/>
    <property type="match status" value="1"/>
</dbReference>
<comment type="caution">
    <text evidence="10">The sequence shown here is derived from an EMBL/GenBank/DDBJ whole genome shotgun (WGS) entry which is preliminary data.</text>
</comment>
<evidence type="ECO:0000313" key="11">
    <source>
        <dbReference type="Proteomes" id="UP000019063"/>
    </source>
</evidence>
<dbReference type="Pfam" id="PF13632">
    <property type="entry name" value="Glyco_trans_2_3"/>
    <property type="match status" value="1"/>
</dbReference>
<dbReference type="Proteomes" id="UP000019063">
    <property type="component" value="Unassembled WGS sequence"/>
</dbReference>
<dbReference type="PANTHER" id="PTHR43867">
    <property type="entry name" value="CELLULOSE SYNTHASE CATALYTIC SUBUNIT A [UDP-FORMING]"/>
    <property type="match status" value="1"/>
</dbReference>
<keyword evidence="4 7" id="KW-0812">Transmembrane</keyword>
<evidence type="ECO:0000256" key="2">
    <source>
        <dbReference type="ARBA" id="ARBA00022676"/>
    </source>
</evidence>
<evidence type="ECO:0000256" key="4">
    <source>
        <dbReference type="ARBA" id="ARBA00022692"/>
    </source>
</evidence>
<feature type="transmembrane region" description="Helical" evidence="7">
    <location>
        <begin position="155"/>
        <end position="176"/>
    </location>
</feature>
<keyword evidence="5 7" id="KW-1133">Transmembrane helix</keyword>
<evidence type="ECO:0000256" key="7">
    <source>
        <dbReference type="SAM" id="Phobius"/>
    </source>
</evidence>
<protein>
    <submittedName>
        <fullName evidence="10">Family 2 glycosyl transferase</fullName>
    </submittedName>
</protein>
<dbReference type="EMBL" id="AQQW01000004">
    <property type="protein sequence ID" value="ETW13083.1"/>
    <property type="molecule type" value="Genomic_DNA"/>
</dbReference>
<dbReference type="InterPro" id="IPR007831">
    <property type="entry name" value="T2SS_GspE_N"/>
</dbReference>
<organism evidence="10 11">
    <name type="scientific">Roseivivax marinus</name>
    <dbReference type="NCBI Taxonomy" id="1379903"/>
    <lineage>
        <taxon>Bacteria</taxon>
        <taxon>Pseudomonadati</taxon>
        <taxon>Pseudomonadota</taxon>
        <taxon>Alphaproteobacteria</taxon>
        <taxon>Rhodobacterales</taxon>
        <taxon>Roseobacteraceae</taxon>
        <taxon>Roseivivax</taxon>
    </lineage>
</organism>
<keyword evidence="6 7" id="KW-0472">Membrane</keyword>
<evidence type="ECO:0000256" key="3">
    <source>
        <dbReference type="ARBA" id="ARBA00022679"/>
    </source>
</evidence>
<dbReference type="AlphaFoldDB" id="W4HKY8"/>
<accession>W4HKY8</accession>
<sequence>MAPDRLLDALGEAEATGAPIDRVLQAHGLATPDACLRARGRHHGLPVLDRDTTPPSPALAGLIPPETCLAMRVLPWLVVGETLVVAGARPEDVEAVRPLLAEAWPQIMPALASERDIEAELAARHGRRFARAAESNLPADESCRDLNLSTPGRRIAAGGAALACVAALALTPTMFFAGAFGLALAAMVAGQLLKLAAAVAAPRAELPAPLPAQRPTTPVVSLLVPLFREAEIASTLVRRLERLSWPKAALDVVLVLEAGDEDTRRALARADLPAWARVIEVPPGAVTTKPRALNYALPFARGEIVGILDAEDAPAADQIDRVAARFAVEPSEVACLQGILDFYNPQANWLSRMFTLEYAAWFRMILPGLARLGFAIPLGGTTIYFRRAALEAVGGWDAHNVTEDADLGMRLARHGYRTGLVPTVTLEEANCRLWPWVRQRSRWLKGYMMTWAAHSRRPGRLLRDMGGWKTAGMQVLFLGTILQALLAPLMWSFWIVLIGIDHPVAAALPPAGFAALVAVFLASEAVTLGVAFAALARTPHRGLGPWVPTLAAYMPLIAVAGYKALWEAIRKPFFWDKTAHGRSAPDHALADQKSV</sequence>
<dbReference type="InterPro" id="IPR029044">
    <property type="entry name" value="Nucleotide-diphossugar_trans"/>
</dbReference>
<dbReference type="eggNOG" id="COG1215">
    <property type="taxonomic scope" value="Bacteria"/>
</dbReference>
<feature type="transmembrane region" description="Helical" evidence="7">
    <location>
        <begin position="475"/>
        <end position="500"/>
    </location>
</feature>
<feature type="transmembrane region" description="Helical" evidence="7">
    <location>
        <begin position="543"/>
        <end position="565"/>
    </location>
</feature>
<dbReference type="Gene3D" id="3.30.300.160">
    <property type="entry name" value="Type II secretion system, protein E, N-terminal domain"/>
    <property type="match status" value="1"/>
</dbReference>
<dbReference type="STRING" id="1379903.ATO8_07726"/>
<dbReference type="Pfam" id="PF05157">
    <property type="entry name" value="MshEN"/>
    <property type="match status" value="1"/>
</dbReference>
<gene>
    <name evidence="10" type="ORF">ATO8_07726</name>
</gene>
<keyword evidence="2" id="KW-0328">Glycosyltransferase</keyword>
<name>W4HKY8_9RHOB</name>
<dbReference type="SUPFAM" id="SSF160246">
    <property type="entry name" value="EspE N-terminal domain-like"/>
    <property type="match status" value="1"/>
</dbReference>
<evidence type="ECO:0000256" key="6">
    <source>
        <dbReference type="ARBA" id="ARBA00023136"/>
    </source>
</evidence>
<feature type="transmembrane region" description="Helical" evidence="7">
    <location>
        <begin position="512"/>
        <end position="536"/>
    </location>
</feature>
<evidence type="ECO:0000259" key="8">
    <source>
        <dbReference type="Pfam" id="PF05157"/>
    </source>
</evidence>
<evidence type="ECO:0000256" key="1">
    <source>
        <dbReference type="ARBA" id="ARBA00004141"/>
    </source>
</evidence>
<keyword evidence="11" id="KW-1185">Reference proteome</keyword>
<reference evidence="10 11" key="1">
    <citation type="journal article" date="2014" name="Antonie Van Leeuwenhoek">
        <title>Roseivivax atlanticus sp. nov., isolated from surface seawater of the Atlantic Ocean.</title>
        <authorList>
            <person name="Li G."/>
            <person name="Lai Q."/>
            <person name="Liu X."/>
            <person name="Sun F."/>
            <person name="Shao Z."/>
        </authorList>
    </citation>
    <scope>NUCLEOTIDE SEQUENCE [LARGE SCALE GENOMIC DNA]</scope>
    <source>
        <strain evidence="10 11">22II-s10s</strain>
    </source>
</reference>
<evidence type="ECO:0000259" key="9">
    <source>
        <dbReference type="Pfam" id="PF13632"/>
    </source>
</evidence>
<feature type="domain" description="Type II secretion system protein GspE N-terminal" evidence="8">
    <location>
        <begin position="43"/>
        <end position="121"/>
    </location>
</feature>
<dbReference type="Gene3D" id="3.90.550.10">
    <property type="entry name" value="Spore Coat Polysaccharide Biosynthesis Protein SpsA, Chain A"/>
    <property type="match status" value="1"/>
</dbReference>
<comment type="subcellular location">
    <subcellularLocation>
        <location evidence="1">Membrane</location>
        <topology evidence="1">Multi-pass membrane protein</topology>
    </subcellularLocation>
</comment>
<dbReference type="PATRIC" id="fig|1317118.6.peg.1601"/>
<feature type="domain" description="Glycosyltransferase 2-like" evidence="9">
    <location>
        <begin position="305"/>
        <end position="498"/>
    </location>
</feature>
<evidence type="ECO:0000313" key="10">
    <source>
        <dbReference type="EMBL" id="ETW13083.1"/>
    </source>
</evidence>